<feature type="transmembrane region" description="Helical" evidence="5">
    <location>
        <begin position="110"/>
        <end position="130"/>
    </location>
</feature>
<dbReference type="GO" id="GO:0030416">
    <property type="term" value="P:methylamine metabolic process"/>
    <property type="evidence" value="ECO:0007669"/>
    <property type="project" value="InterPro"/>
</dbReference>
<evidence type="ECO:0000256" key="2">
    <source>
        <dbReference type="ARBA" id="ARBA00022692"/>
    </source>
</evidence>
<evidence type="ECO:0000256" key="4">
    <source>
        <dbReference type="ARBA" id="ARBA00023136"/>
    </source>
</evidence>
<feature type="transmembrane region" description="Helical" evidence="5">
    <location>
        <begin position="71"/>
        <end position="90"/>
    </location>
</feature>
<accession>A0A2P8D6B8</accession>
<reference evidence="7 8" key="1">
    <citation type="submission" date="2018-03" db="EMBL/GenBank/DDBJ databases">
        <title>Genomic Encyclopedia of Type Strains, Phase III (KMG-III): the genomes of soil and plant-associated and newly described type strains.</title>
        <authorList>
            <person name="Whitman W."/>
        </authorList>
    </citation>
    <scope>NUCLEOTIDE SEQUENCE [LARGE SCALE GENOMIC DNA]</scope>
    <source>
        <strain evidence="7 8">CGMCC 1.12700</strain>
    </source>
</reference>
<feature type="transmembrane region" description="Helical" evidence="5">
    <location>
        <begin position="137"/>
        <end position="159"/>
    </location>
</feature>
<dbReference type="InterPro" id="IPR009908">
    <property type="entry name" value="Methylamine_util_MauE"/>
</dbReference>
<keyword evidence="8" id="KW-1185">Reference proteome</keyword>
<feature type="transmembrane region" description="Helical" evidence="5">
    <location>
        <begin position="42"/>
        <end position="64"/>
    </location>
</feature>
<evidence type="ECO:0000313" key="8">
    <source>
        <dbReference type="Proteomes" id="UP000240572"/>
    </source>
</evidence>
<proteinExistence type="predicted"/>
<keyword evidence="4 5" id="KW-0472">Membrane</keyword>
<gene>
    <name evidence="7" type="ORF">B0I18_103346</name>
</gene>
<evidence type="ECO:0000256" key="5">
    <source>
        <dbReference type="SAM" id="Phobius"/>
    </source>
</evidence>
<dbReference type="AlphaFoldDB" id="A0A2P8D6B8"/>
<dbReference type="Gene3D" id="3.40.30.10">
    <property type="entry name" value="Glutaredoxin"/>
    <property type="match status" value="1"/>
</dbReference>
<evidence type="ECO:0000256" key="1">
    <source>
        <dbReference type="ARBA" id="ARBA00004141"/>
    </source>
</evidence>
<dbReference type="SUPFAM" id="SSF52833">
    <property type="entry name" value="Thioredoxin-like"/>
    <property type="match status" value="1"/>
</dbReference>
<dbReference type="GO" id="GO:0016020">
    <property type="term" value="C:membrane"/>
    <property type="evidence" value="ECO:0007669"/>
    <property type="project" value="UniProtKB-SubCell"/>
</dbReference>
<dbReference type="EMBL" id="PYGD01000003">
    <property type="protein sequence ID" value="PSK92764.1"/>
    <property type="molecule type" value="Genomic_DNA"/>
</dbReference>
<comment type="subcellular location">
    <subcellularLocation>
        <location evidence="1">Membrane</location>
        <topology evidence="1">Multi-pass membrane protein</topology>
    </subcellularLocation>
</comment>
<sequence>MILLSVGIGAFFVFSAYTKTEPVQYFEYTINSQLHLPWHMSALLARFFIGLELALGLLMVVNVFGARRWVLKLSLGMLILFSLHLVLLWITQGNDVNCGCMGSIAPMSPAASLLKNIGLMAGIGLLIRFYRTRDSNLLNIITLPVSLVLIAIPFVIYPLKQQLNLPLSRLYQPDQKEQPKTELRQGRHILCFMSLGCSHCRDAAKIITEMKRKSPFLPFYIIFPSGTDSTRAARLADFMADTKADNIPFHFVSQKDFVDMVQLSGNDGVPCIFWMKDTTIIRKISIPELNLAETEEWLKQ</sequence>
<keyword evidence="3 5" id="KW-1133">Transmembrane helix</keyword>
<dbReference type="Pfam" id="PF07291">
    <property type="entry name" value="MauE"/>
    <property type="match status" value="1"/>
</dbReference>
<keyword evidence="2 5" id="KW-0812">Transmembrane</keyword>
<dbReference type="InterPro" id="IPR036249">
    <property type="entry name" value="Thioredoxin-like_sf"/>
</dbReference>
<evidence type="ECO:0000259" key="6">
    <source>
        <dbReference type="Pfam" id="PF07291"/>
    </source>
</evidence>
<name>A0A2P8D6B8_9BACT</name>
<organism evidence="7 8">
    <name type="scientific">Taibaiella chishuiensis</name>
    <dbReference type="NCBI Taxonomy" id="1434707"/>
    <lineage>
        <taxon>Bacteria</taxon>
        <taxon>Pseudomonadati</taxon>
        <taxon>Bacteroidota</taxon>
        <taxon>Chitinophagia</taxon>
        <taxon>Chitinophagales</taxon>
        <taxon>Chitinophagaceae</taxon>
        <taxon>Taibaiella</taxon>
    </lineage>
</organism>
<evidence type="ECO:0000256" key="3">
    <source>
        <dbReference type="ARBA" id="ARBA00022989"/>
    </source>
</evidence>
<comment type="caution">
    <text evidence="7">The sequence shown here is derived from an EMBL/GenBank/DDBJ whole genome shotgun (WGS) entry which is preliminary data.</text>
</comment>
<feature type="domain" description="Methylamine utilisation protein MauE" evidence="6">
    <location>
        <begin position="3"/>
        <end position="127"/>
    </location>
</feature>
<evidence type="ECO:0000313" key="7">
    <source>
        <dbReference type="EMBL" id="PSK92764.1"/>
    </source>
</evidence>
<dbReference type="Proteomes" id="UP000240572">
    <property type="component" value="Unassembled WGS sequence"/>
</dbReference>
<protein>
    <recommendedName>
        <fullName evidence="6">Methylamine utilisation protein MauE domain-containing protein</fullName>
    </recommendedName>
</protein>